<evidence type="ECO:0000256" key="1">
    <source>
        <dbReference type="SAM" id="MobiDB-lite"/>
    </source>
</evidence>
<protein>
    <submittedName>
        <fullName evidence="2">Uncharacterized protein</fullName>
    </submittedName>
</protein>
<evidence type="ECO:0000313" key="3">
    <source>
        <dbReference type="Proteomes" id="UP000288730"/>
    </source>
</evidence>
<gene>
    <name evidence="2" type="ORF">EPS76_06990</name>
</gene>
<dbReference type="EMBL" id="SCJN01000036">
    <property type="protein sequence ID" value="RXD17090.1"/>
    <property type="molecule type" value="Genomic_DNA"/>
</dbReference>
<proteinExistence type="predicted"/>
<organism evidence="2 3">
    <name type="scientific">Escherichia coli</name>
    <dbReference type="NCBI Taxonomy" id="562"/>
    <lineage>
        <taxon>Bacteria</taxon>
        <taxon>Pseudomonadati</taxon>
        <taxon>Pseudomonadota</taxon>
        <taxon>Gammaproteobacteria</taxon>
        <taxon>Enterobacterales</taxon>
        <taxon>Enterobacteriaceae</taxon>
        <taxon>Escherichia</taxon>
    </lineage>
</organism>
<accession>A0A444RF70</accession>
<sequence length="96" mass="10936">MGHGTCKAANSARHLIESKEKNRSSRVKVFSTHINLSHPAASWLATQTCANNIFNLFQNNNALYLFENDNKIELRMGHDSFFSIETIDKINKENIK</sequence>
<reference evidence="2 3" key="1">
    <citation type="submission" date="2019-01" db="EMBL/GenBank/DDBJ databases">
        <title>Genomic analysis of febrile catheter-associated UTI E. coli isolates.</title>
        <authorList>
            <person name="Potter R."/>
            <person name="Zou Z."/>
            <person name="Henderson J."/>
            <person name="Dantas G."/>
        </authorList>
    </citation>
    <scope>NUCLEOTIDE SEQUENCE [LARGE SCALE GENOMIC DNA]</scope>
    <source>
        <strain evidence="2 3">29_CAASB</strain>
    </source>
</reference>
<dbReference type="AlphaFoldDB" id="A0A444RF70"/>
<comment type="caution">
    <text evidence="2">The sequence shown here is derived from an EMBL/GenBank/DDBJ whole genome shotgun (WGS) entry which is preliminary data.</text>
</comment>
<feature type="non-terminal residue" evidence="2">
    <location>
        <position position="96"/>
    </location>
</feature>
<evidence type="ECO:0000313" key="2">
    <source>
        <dbReference type="EMBL" id="RXD17090.1"/>
    </source>
</evidence>
<dbReference type="Proteomes" id="UP000288730">
    <property type="component" value="Unassembled WGS sequence"/>
</dbReference>
<feature type="region of interest" description="Disordered" evidence="1">
    <location>
        <begin position="1"/>
        <end position="20"/>
    </location>
</feature>
<name>A0A444RF70_ECOLX</name>